<feature type="domain" description="Peptidase M14" evidence="3">
    <location>
        <begin position="1"/>
        <end position="84"/>
    </location>
</feature>
<feature type="non-terminal residue" evidence="4">
    <location>
        <position position="84"/>
    </location>
</feature>
<name>A0A7R8W4J5_9CRUS</name>
<evidence type="ECO:0000256" key="1">
    <source>
        <dbReference type="ARBA" id="ARBA00005988"/>
    </source>
</evidence>
<dbReference type="EMBL" id="OB660226">
    <property type="protein sequence ID" value="CAD7223590.1"/>
    <property type="molecule type" value="Genomic_DNA"/>
</dbReference>
<dbReference type="GO" id="GO:0004181">
    <property type="term" value="F:metallocarboxypeptidase activity"/>
    <property type="evidence" value="ECO:0007669"/>
    <property type="project" value="InterPro"/>
</dbReference>
<dbReference type="Pfam" id="PF00246">
    <property type="entry name" value="Peptidase_M14"/>
    <property type="match status" value="1"/>
</dbReference>
<dbReference type="GO" id="GO:0008270">
    <property type="term" value="F:zinc ion binding"/>
    <property type="evidence" value="ECO:0007669"/>
    <property type="project" value="InterPro"/>
</dbReference>
<organism evidence="4">
    <name type="scientific">Cyprideis torosa</name>
    <dbReference type="NCBI Taxonomy" id="163714"/>
    <lineage>
        <taxon>Eukaryota</taxon>
        <taxon>Metazoa</taxon>
        <taxon>Ecdysozoa</taxon>
        <taxon>Arthropoda</taxon>
        <taxon>Crustacea</taxon>
        <taxon>Oligostraca</taxon>
        <taxon>Ostracoda</taxon>
        <taxon>Podocopa</taxon>
        <taxon>Podocopida</taxon>
        <taxon>Cytherocopina</taxon>
        <taxon>Cytheroidea</taxon>
        <taxon>Cytherideidae</taxon>
        <taxon>Cyprideis</taxon>
    </lineage>
</organism>
<comment type="similarity">
    <text evidence="1 2">Belongs to the peptidase M14 family.</text>
</comment>
<dbReference type="Gene3D" id="3.40.630.10">
    <property type="entry name" value="Zn peptidases"/>
    <property type="match status" value="1"/>
</dbReference>
<reference evidence="4" key="1">
    <citation type="submission" date="2020-11" db="EMBL/GenBank/DDBJ databases">
        <authorList>
            <person name="Tran Van P."/>
        </authorList>
    </citation>
    <scope>NUCLEOTIDE SEQUENCE</scope>
</reference>
<feature type="active site" description="Proton donor/acceptor" evidence="2">
    <location>
        <position position="52"/>
    </location>
</feature>
<proteinExistence type="inferred from homology"/>
<gene>
    <name evidence="4" type="ORF">CTOB1V02_LOCUS1571</name>
</gene>
<dbReference type="OrthoDB" id="3626597at2759"/>
<dbReference type="PROSITE" id="PS52035">
    <property type="entry name" value="PEPTIDASE_M14"/>
    <property type="match status" value="1"/>
</dbReference>
<dbReference type="InterPro" id="IPR000834">
    <property type="entry name" value="Peptidase_M14"/>
</dbReference>
<dbReference type="SUPFAM" id="SSF53187">
    <property type="entry name" value="Zn-dependent exopeptidases"/>
    <property type="match status" value="1"/>
</dbReference>
<dbReference type="AlphaFoldDB" id="A0A7R8W4J5"/>
<protein>
    <recommendedName>
        <fullName evidence="3">Peptidase M14 domain-containing protein</fullName>
    </recommendedName>
</protein>
<evidence type="ECO:0000256" key="2">
    <source>
        <dbReference type="PROSITE-ProRule" id="PRU01379"/>
    </source>
</evidence>
<dbReference type="GO" id="GO:0006508">
    <property type="term" value="P:proteolysis"/>
    <property type="evidence" value="ECO:0007669"/>
    <property type="project" value="InterPro"/>
</dbReference>
<evidence type="ECO:0000313" key="4">
    <source>
        <dbReference type="EMBL" id="CAD7223590.1"/>
    </source>
</evidence>
<sequence>MGHVPWLIPGVSTGLPRAHQVNGATSLQDYAYGTQTDWFYMINATRFPFVFELRDTGDHGFLLPASQIESTAKEFFAAMTAMMD</sequence>
<accession>A0A7R8W4J5</accession>
<evidence type="ECO:0000259" key="3">
    <source>
        <dbReference type="PROSITE" id="PS52035"/>
    </source>
</evidence>